<evidence type="ECO:0000256" key="3">
    <source>
        <dbReference type="ARBA" id="ARBA00023125"/>
    </source>
</evidence>
<keyword evidence="3" id="KW-0238">DNA-binding</keyword>
<evidence type="ECO:0000313" key="6">
    <source>
        <dbReference type="EMBL" id="ARW09967.1"/>
    </source>
</evidence>
<dbReference type="PANTHER" id="PTHR30349">
    <property type="entry name" value="PHAGE INTEGRASE-RELATED"/>
    <property type="match status" value="1"/>
</dbReference>
<feature type="domain" description="Tyr recombinase" evidence="5">
    <location>
        <begin position="177"/>
        <end position="389"/>
    </location>
</feature>
<dbReference type="InterPro" id="IPR010998">
    <property type="entry name" value="Integrase_recombinase_N"/>
</dbReference>
<sequence>MARASVRKRNWVTGGKNRSAWVVDYTDEMGNRTQKSFKLKKEADLFRSSIVVDVLEGRHVSDKKSATMERVAQEFIDDAILRSQAGHGVGELYRRGREGYIRNHILPVVGDILQKDLGFNEGDAIARKMAKAGYKKVTIREVLNTARQVCEFGIKRGYAKGQPFDAVLKDWRGGESDKIATFSIEQIQQLIKTVDIRQPNVSIRSWLKLRIFVHSAVFCGLRFGEISGITVQNVDLQNGILRIRNSLTSLNELKGPKTRAGFRDVPMPQHVRALFTDWLDHHLIPDNRNLLFCKTQRSKMHDKTGSKGITRADMHEVWRNLLIRAGLETEKKGPSYHFHALRHFAASAMVGGGMPVTDVAKLLGHASFDMTLQRYAHPLLTEHKQQAEIQKIASLMLPETD</sequence>
<name>A0A1Y0V547_9PROT</name>
<dbReference type="GO" id="GO:0015074">
    <property type="term" value="P:DNA integration"/>
    <property type="evidence" value="ECO:0007669"/>
    <property type="project" value="UniProtKB-KW"/>
</dbReference>
<dbReference type="InterPro" id="IPR002104">
    <property type="entry name" value="Integrase_catalytic"/>
</dbReference>
<organism evidence="6 7">
    <name type="scientific">Acetobacter ascendens</name>
    <dbReference type="NCBI Taxonomy" id="481146"/>
    <lineage>
        <taxon>Bacteria</taxon>
        <taxon>Pseudomonadati</taxon>
        <taxon>Pseudomonadota</taxon>
        <taxon>Alphaproteobacteria</taxon>
        <taxon>Acetobacterales</taxon>
        <taxon>Acetobacteraceae</taxon>
        <taxon>Acetobacter</taxon>
    </lineage>
</organism>
<evidence type="ECO:0000256" key="4">
    <source>
        <dbReference type="ARBA" id="ARBA00023172"/>
    </source>
</evidence>
<keyword evidence="4" id="KW-0233">DNA recombination</keyword>
<protein>
    <submittedName>
        <fullName evidence="6">Putative lambdoid prophage Rac integrase</fullName>
    </submittedName>
</protein>
<dbReference type="RefSeq" id="WP_157893963.1">
    <property type="nucleotide sequence ID" value="NZ_CP021524.1"/>
</dbReference>
<dbReference type="GO" id="GO:0006310">
    <property type="term" value="P:DNA recombination"/>
    <property type="evidence" value="ECO:0007669"/>
    <property type="project" value="UniProtKB-KW"/>
</dbReference>
<comment type="similarity">
    <text evidence="1">Belongs to the 'phage' integrase family.</text>
</comment>
<dbReference type="PROSITE" id="PS51898">
    <property type="entry name" value="TYR_RECOMBINASE"/>
    <property type="match status" value="1"/>
</dbReference>
<dbReference type="Proteomes" id="UP000195633">
    <property type="component" value="Chromosome"/>
</dbReference>
<evidence type="ECO:0000256" key="1">
    <source>
        <dbReference type="ARBA" id="ARBA00008857"/>
    </source>
</evidence>
<evidence type="ECO:0000259" key="5">
    <source>
        <dbReference type="PROSITE" id="PS51898"/>
    </source>
</evidence>
<dbReference type="Pfam" id="PF00589">
    <property type="entry name" value="Phage_integrase"/>
    <property type="match status" value="1"/>
</dbReference>
<dbReference type="InterPro" id="IPR011010">
    <property type="entry name" value="DNA_brk_join_enz"/>
</dbReference>
<evidence type="ECO:0000256" key="2">
    <source>
        <dbReference type="ARBA" id="ARBA00022908"/>
    </source>
</evidence>
<dbReference type="GO" id="GO:0003677">
    <property type="term" value="F:DNA binding"/>
    <property type="evidence" value="ECO:0007669"/>
    <property type="project" value="UniProtKB-KW"/>
</dbReference>
<dbReference type="Gene3D" id="1.10.150.130">
    <property type="match status" value="1"/>
</dbReference>
<dbReference type="AlphaFoldDB" id="A0A1Y0V547"/>
<gene>
    <name evidence="6" type="ORF">S101447_00865</name>
</gene>
<dbReference type="PANTHER" id="PTHR30349:SF64">
    <property type="entry name" value="PROPHAGE INTEGRASE INTD-RELATED"/>
    <property type="match status" value="1"/>
</dbReference>
<dbReference type="InterPro" id="IPR050090">
    <property type="entry name" value="Tyrosine_recombinase_XerCD"/>
</dbReference>
<dbReference type="CDD" id="cd01189">
    <property type="entry name" value="INT_ICEBs1_C_like"/>
    <property type="match status" value="1"/>
</dbReference>
<evidence type="ECO:0000313" key="7">
    <source>
        <dbReference type="Proteomes" id="UP000195633"/>
    </source>
</evidence>
<accession>A0A1Y0V547</accession>
<proteinExistence type="inferred from homology"/>
<dbReference type="InterPro" id="IPR013762">
    <property type="entry name" value="Integrase-like_cat_sf"/>
</dbReference>
<dbReference type="SUPFAM" id="SSF56349">
    <property type="entry name" value="DNA breaking-rejoining enzymes"/>
    <property type="match status" value="1"/>
</dbReference>
<keyword evidence="2" id="KW-0229">DNA integration</keyword>
<dbReference type="Gene3D" id="1.10.443.10">
    <property type="entry name" value="Intergrase catalytic core"/>
    <property type="match status" value="1"/>
</dbReference>
<dbReference type="EMBL" id="CP021524">
    <property type="protein sequence ID" value="ARW09967.1"/>
    <property type="molecule type" value="Genomic_DNA"/>
</dbReference>
<reference evidence="6 7" key="1">
    <citation type="submission" date="2017-05" db="EMBL/GenBank/DDBJ databases">
        <title>Genome sequence of Acetobacter pasteurianus subsp. ascendens strain SRCM101447.</title>
        <authorList>
            <person name="Cho S.H."/>
        </authorList>
    </citation>
    <scope>NUCLEOTIDE SEQUENCE [LARGE SCALE GENOMIC DNA]</scope>
    <source>
        <strain evidence="6 7">SRCM101447</strain>
    </source>
</reference>